<evidence type="ECO:0000256" key="1">
    <source>
        <dbReference type="SAM" id="MobiDB-lite"/>
    </source>
</evidence>
<keyword evidence="4" id="KW-1185">Reference proteome</keyword>
<feature type="chain" id="PRO_5045500597" evidence="2">
    <location>
        <begin position="24"/>
        <end position="251"/>
    </location>
</feature>
<dbReference type="RefSeq" id="WP_172109438.1">
    <property type="nucleotide sequence ID" value="NZ_JABFDN010000001.1"/>
</dbReference>
<organism evidence="3 4">
    <name type="scientific">Bradyrhizobium aeschynomenes</name>
    <dbReference type="NCBI Taxonomy" id="2734909"/>
    <lineage>
        <taxon>Bacteria</taxon>
        <taxon>Pseudomonadati</taxon>
        <taxon>Pseudomonadota</taxon>
        <taxon>Alphaproteobacteria</taxon>
        <taxon>Hyphomicrobiales</taxon>
        <taxon>Nitrobacteraceae</taxon>
        <taxon>Bradyrhizobium</taxon>
    </lineage>
</organism>
<feature type="signal peptide" evidence="2">
    <location>
        <begin position="1"/>
        <end position="23"/>
    </location>
</feature>
<dbReference type="Pfam" id="PF06823">
    <property type="entry name" value="DUF1236"/>
    <property type="match status" value="1"/>
</dbReference>
<feature type="compositionally biased region" description="Polar residues" evidence="1">
    <location>
        <begin position="144"/>
        <end position="163"/>
    </location>
</feature>
<feature type="compositionally biased region" description="Basic and acidic residues" evidence="1">
    <location>
        <begin position="114"/>
        <end position="143"/>
    </location>
</feature>
<feature type="compositionally biased region" description="Gly residues" evidence="1">
    <location>
        <begin position="25"/>
        <end position="55"/>
    </location>
</feature>
<dbReference type="Proteomes" id="UP000886476">
    <property type="component" value="Unassembled WGS sequence"/>
</dbReference>
<reference evidence="3" key="1">
    <citation type="submission" date="2020-05" db="EMBL/GenBank/DDBJ databases">
        <title>Nod-independent and nitrogen-fixing Bradyrhizobium aeschynomene sp. nov. isolated from nodules of Aeschynomene indica.</title>
        <authorList>
            <person name="Zhang Z."/>
        </authorList>
    </citation>
    <scope>NUCLEOTIDE SEQUENCE</scope>
    <source>
        <strain evidence="3">83012</strain>
    </source>
</reference>
<dbReference type="Gene3D" id="3.10.450.160">
    <property type="entry name" value="inner membrane protein cigr"/>
    <property type="match status" value="1"/>
</dbReference>
<proteinExistence type="predicted"/>
<comment type="caution">
    <text evidence="3">The sequence shown here is derived from an EMBL/GenBank/DDBJ whole genome shotgun (WGS) entry which is preliminary data.</text>
</comment>
<dbReference type="InterPro" id="IPR009642">
    <property type="entry name" value="DUF1236"/>
</dbReference>
<evidence type="ECO:0000313" key="4">
    <source>
        <dbReference type="Proteomes" id="UP000886476"/>
    </source>
</evidence>
<dbReference type="EMBL" id="JABFDN010000001">
    <property type="protein sequence ID" value="NPU64386.1"/>
    <property type="molecule type" value="Genomic_DNA"/>
</dbReference>
<name>A0ABX2C800_9BRAD</name>
<keyword evidence="2" id="KW-0732">Signal</keyword>
<feature type="compositionally biased region" description="Low complexity" evidence="1">
    <location>
        <begin position="56"/>
        <end position="79"/>
    </location>
</feature>
<accession>A0ABX2C800</accession>
<evidence type="ECO:0000256" key="2">
    <source>
        <dbReference type="SAM" id="SignalP"/>
    </source>
</evidence>
<feature type="region of interest" description="Disordered" evidence="1">
    <location>
        <begin position="25"/>
        <end position="174"/>
    </location>
</feature>
<feature type="compositionally biased region" description="Polar residues" evidence="1">
    <location>
        <begin position="80"/>
        <end position="91"/>
    </location>
</feature>
<gene>
    <name evidence="3" type="ORF">HL667_05195</name>
</gene>
<evidence type="ECO:0000313" key="3">
    <source>
        <dbReference type="EMBL" id="NPU64386.1"/>
    </source>
</evidence>
<sequence>MTNRLMVSVAAIALLAGAGFAHAQGAGGAGGAGGQSGGAAMQGGATGGASGGASSGGMNAPGGATMNRDSAAPSAGGSSDMRSSQSGQKSGAETKGQRAEDGMKGPNSKSMSSENDKSGTKNMKAEGREGRDNNMKAEGRDSKTGTNAETKTGGDRSQTTTGQAGAGAKLSTEQRTKITSVIRSQRVAPVTNVNFNISVGTRVPRDVRFYPLPTEVVTIYPEWRGYDYILVREQIIVLDPRTHEIVAVLDT</sequence>
<protein>
    <submittedName>
        <fullName evidence="3">DUF1236 domain-containing protein</fullName>
    </submittedName>
</protein>